<dbReference type="InterPro" id="IPR031107">
    <property type="entry name" value="Small_HSP"/>
</dbReference>
<evidence type="ECO:0000313" key="5">
    <source>
        <dbReference type="Proteomes" id="UP000031408"/>
    </source>
</evidence>
<keyword evidence="5" id="KW-1185">Reference proteome</keyword>
<dbReference type="AlphaFoldDB" id="A0A0C1L2R1"/>
<gene>
    <name evidence="4" type="ORF">OI18_14915</name>
</gene>
<feature type="domain" description="SHSP" evidence="3">
    <location>
        <begin position="29"/>
        <end position="142"/>
    </location>
</feature>
<dbReference type="STRING" id="1349421.OI18_14915"/>
<evidence type="ECO:0000256" key="1">
    <source>
        <dbReference type="PROSITE-ProRule" id="PRU00285"/>
    </source>
</evidence>
<dbReference type="Pfam" id="PF00011">
    <property type="entry name" value="HSP20"/>
    <property type="match status" value="1"/>
</dbReference>
<comment type="caution">
    <text evidence="4">The sequence shown here is derived from an EMBL/GenBank/DDBJ whole genome shotgun (WGS) entry which is preliminary data.</text>
</comment>
<dbReference type="PROSITE" id="PS01031">
    <property type="entry name" value="SHSP"/>
    <property type="match status" value="1"/>
</dbReference>
<dbReference type="PANTHER" id="PTHR11527">
    <property type="entry name" value="HEAT-SHOCK PROTEIN 20 FAMILY MEMBER"/>
    <property type="match status" value="1"/>
</dbReference>
<comment type="similarity">
    <text evidence="1 2">Belongs to the small heat shock protein (HSP20) family.</text>
</comment>
<dbReference type="InterPro" id="IPR008978">
    <property type="entry name" value="HSP20-like_chaperone"/>
</dbReference>
<dbReference type="Gene3D" id="2.60.40.790">
    <property type="match status" value="1"/>
</dbReference>
<dbReference type="InterPro" id="IPR002068">
    <property type="entry name" value="A-crystallin/Hsp20_dom"/>
</dbReference>
<sequence length="142" mass="16438">MTLVKVNQPSRPVGNLLDEIFNTPFFGREFQPSFQHPAVNIVETADGYHLELNAPGRNKEDFKVSQENGLLSISFEEKKENKEEDLKVIRREFRLASFKRSFTLDEKVDAENIQAKYENGLLKLYLPKKAEVKIQPKEITIQ</sequence>
<name>A0A0C1L2R1_9BACT</name>
<proteinExistence type="inferred from homology"/>
<dbReference type="Proteomes" id="UP000031408">
    <property type="component" value="Unassembled WGS sequence"/>
</dbReference>
<organism evidence="4 5">
    <name type="scientific">Flavihumibacter solisilvae</name>
    <dbReference type="NCBI Taxonomy" id="1349421"/>
    <lineage>
        <taxon>Bacteria</taxon>
        <taxon>Pseudomonadati</taxon>
        <taxon>Bacteroidota</taxon>
        <taxon>Chitinophagia</taxon>
        <taxon>Chitinophagales</taxon>
        <taxon>Chitinophagaceae</taxon>
        <taxon>Flavihumibacter</taxon>
    </lineage>
</organism>
<dbReference type="RefSeq" id="WP_039141162.1">
    <property type="nucleotide sequence ID" value="NZ_JSVC01000016.1"/>
</dbReference>
<dbReference type="OrthoDB" id="9814487at2"/>
<accession>A0A0C1L2R1</accession>
<reference evidence="4 5" key="1">
    <citation type="submission" date="2014-11" db="EMBL/GenBank/DDBJ databases">
        <title>Genome sequence of Flavihumibacter solisilvae 3-3.</title>
        <authorList>
            <person name="Zhou G."/>
            <person name="Li M."/>
            <person name="Wang G."/>
        </authorList>
    </citation>
    <scope>NUCLEOTIDE SEQUENCE [LARGE SCALE GENOMIC DNA]</scope>
    <source>
        <strain evidence="4 5">3-3</strain>
    </source>
</reference>
<evidence type="ECO:0000313" key="4">
    <source>
        <dbReference type="EMBL" id="KIC93876.1"/>
    </source>
</evidence>
<evidence type="ECO:0000256" key="2">
    <source>
        <dbReference type="RuleBase" id="RU003616"/>
    </source>
</evidence>
<dbReference type="SUPFAM" id="SSF49764">
    <property type="entry name" value="HSP20-like chaperones"/>
    <property type="match status" value="1"/>
</dbReference>
<dbReference type="EMBL" id="JSVC01000016">
    <property type="protein sequence ID" value="KIC93876.1"/>
    <property type="molecule type" value="Genomic_DNA"/>
</dbReference>
<evidence type="ECO:0000259" key="3">
    <source>
        <dbReference type="PROSITE" id="PS01031"/>
    </source>
</evidence>
<protein>
    <recommendedName>
        <fullName evidence="3">SHSP domain-containing protein</fullName>
    </recommendedName>
</protein>